<evidence type="ECO:0000313" key="1">
    <source>
        <dbReference type="EMBL" id="EEO25193.2"/>
    </source>
</evidence>
<protein>
    <submittedName>
        <fullName evidence="1">Uncharacterized protein</fullName>
    </submittedName>
</protein>
<accession>C3XJK4</accession>
<keyword evidence="2" id="KW-1185">Reference proteome</keyword>
<dbReference type="AlphaFoldDB" id="C3XJK4"/>
<gene>
    <name evidence="1" type="ORF">HRAG_02250</name>
</gene>
<dbReference type="Proteomes" id="UP000005085">
    <property type="component" value="Unassembled WGS sequence"/>
</dbReference>
<comment type="caution">
    <text evidence="1">The sequence shown here is derived from an EMBL/GenBank/DDBJ whole genome shotgun (WGS) entry which is preliminary data.</text>
</comment>
<proteinExistence type="predicted"/>
<name>C3XJK4_9HELI</name>
<evidence type="ECO:0000313" key="2">
    <source>
        <dbReference type="Proteomes" id="UP000005085"/>
    </source>
</evidence>
<feature type="non-terminal residue" evidence="1">
    <location>
        <position position="791"/>
    </location>
</feature>
<reference evidence="1 2" key="1">
    <citation type="journal article" date="2014" name="Genome Announc.">
        <title>Draft genome sequences of six enterohepatic helicobacter species isolated from humans and one from rhesus macaques.</title>
        <authorList>
            <person name="Shen Z."/>
            <person name="Sheh A."/>
            <person name="Young S.K."/>
            <person name="Abouelliel A."/>
            <person name="Ward D.V."/>
            <person name="Earl A.M."/>
            <person name="Fox J.G."/>
        </authorList>
    </citation>
    <scope>NUCLEOTIDE SEQUENCE [LARGE SCALE GENOMIC DNA]</scope>
    <source>
        <strain evidence="1 2">ATCC 43879</strain>
    </source>
</reference>
<organism evidence="1 2">
    <name type="scientific">Helicobacter bilis ATCC 43879</name>
    <dbReference type="NCBI Taxonomy" id="613026"/>
    <lineage>
        <taxon>Bacteria</taxon>
        <taxon>Pseudomonadati</taxon>
        <taxon>Campylobacterota</taxon>
        <taxon>Epsilonproteobacteria</taxon>
        <taxon>Campylobacterales</taxon>
        <taxon>Helicobacteraceae</taxon>
        <taxon>Helicobacter</taxon>
    </lineage>
</organism>
<dbReference type="EMBL" id="ACDN02000007">
    <property type="protein sequence ID" value="EEO25193.2"/>
    <property type="molecule type" value="Genomic_DNA"/>
</dbReference>
<sequence>MSGKNWGMKLKGKAFILSGILLKRVQTKYLCVSVFGTTLLLCNVGYAEDKWLEAGGRSDWTVVCHSFACHLGGESAYDKLSIYGGDGTGSYNFSSIKLETNNFGGERGLTIESHNPHNGTITIDDLYTSHTGAVGFGGSVSINANTKIGGLAHNNAGGGTTLTVNVGREVSVGKLGGQNPTAISVQFTKNLEIDRVSFNQNGLAGSQGKINLNAKNVTIGKAAGRLSQVLNVYAEENIVAKDVYFDGIDGVGGFAVIPKSEIRFNANNGGFTSDSIKGMGHSNIFVNTKKDIVVGNVGFAVDICITQACAGWIELNSKEGDVIVKSVTGGTANESGIGSFNTLQIKGNNFYAGKVEAISLVTSLNNSYLDLSGVKNTTFIDDLQFRNGTLKAKNFHFNNFTVWKANANRVGFEHPTDGSAYTTVSENIGKSFINNLSMEIGTSHTADSAALWFKGGGDILNINYVAARPTSYINFGDIKQVNINELSAMEADIYMKTGIFNTITNKKGQTIITNGASKITANALNVNELLHIKDSSKHSGVMKIELNGSEEIKQEFDKYLNVGVDSKDLKNMSGDEIAEIIKKAEANGSNGNTTDYKNASGTYITTSDGKHYLVLPDIMTNENITNSTGQVANGGNILIEQTELTKGALNNYGKILIDDGFVDGNKPTLYLTGNLNNHNTIDLGANGHIEVTGNFNNKGKILFSIQANPNDSNNEIKNASMNIKGKATLDISPGSTGALQADIADSKTLSSISNQLNGSNAVEYKLITAESISYTYTQGDYTTTFDKGTNG</sequence>
<dbReference type="HOGENOM" id="CLU_355113_0_0_7"/>